<accession>A0A4R4TDY6</accession>
<gene>
    <name evidence="3" type="ORF">E1283_19360</name>
</gene>
<dbReference type="PANTHER" id="PTHR46797">
    <property type="entry name" value="HTH-TYPE TRANSCRIPTIONAL REGULATOR"/>
    <property type="match status" value="1"/>
</dbReference>
<feature type="domain" description="HTH cro/C1-type" evidence="2">
    <location>
        <begin position="13"/>
        <end position="68"/>
    </location>
</feature>
<evidence type="ECO:0000256" key="1">
    <source>
        <dbReference type="ARBA" id="ARBA00023125"/>
    </source>
</evidence>
<dbReference type="RefSeq" id="WP_132819352.1">
    <property type="nucleotide sequence ID" value="NZ_SMKI01000203.1"/>
</dbReference>
<dbReference type="EMBL" id="SMKI01000203">
    <property type="protein sequence ID" value="TDC73372.1"/>
    <property type="molecule type" value="Genomic_DNA"/>
</dbReference>
<dbReference type="AlphaFoldDB" id="A0A4R4TDY6"/>
<evidence type="ECO:0000313" key="4">
    <source>
        <dbReference type="Proteomes" id="UP000295345"/>
    </source>
</evidence>
<name>A0A4R4TDY6_9ACTN</name>
<dbReference type="PANTHER" id="PTHR46797:SF1">
    <property type="entry name" value="METHYLPHOSPHONATE SYNTHASE"/>
    <property type="match status" value="1"/>
</dbReference>
<dbReference type="GO" id="GO:0003677">
    <property type="term" value="F:DNA binding"/>
    <property type="evidence" value="ECO:0007669"/>
    <property type="project" value="UniProtKB-KW"/>
</dbReference>
<dbReference type="Proteomes" id="UP000295345">
    <property type="component" value="Unassembled WGS sequence"/>
</dbReference>
<dbReference type="Gene3D" id="1.10.260.40">
    <property type="entry name" value="lambda repressor-like DNA-binding domains"/>
    <property type="match status" value="1"/>
</dbReference>
<keyword evidence="1" id="KW-0238">DNA-binding</keyword>
<sequence length="398" mass="44027">MPEQTDGRIGARLRELRKRRGLTQRDLADHSGVSLATIRNLEQGVQEALRLETARKLASALRAPTSKIVRREEEPVPEITLAADMWLPVEHAVQRPPGADDLPEPTLDGVEEALQAARAVYYADNYAELATLLPPLVRDADSLGNTSEARDVRARLLHFTGAALTQVRLWGAADTALERALDEAPDSAVAAGVVTTRCWLLMRQGQLSEARELATKWADDLEPRRISRATPDDLAAWGWLLLHAAAAAVRDNREGEAAVAIRLAEGAAVMTGRDLGYGRRMNRWGPTVVAHKEVEHYVITDHPDEALKLAGKQASKAGARRLPSDGNANRHRLDVAHIHARLRNFDKAMETLWGVHTTAPSWLSRQQYARDILGEVVERRRTLTPEMRTLADAIRLPL</sequence>
<organism evidence="3 4">
    <name type="scientific">Streptomyces hainanensis</name>
    <dbReference type="NCBI Taxonomy" id="402648"/>
    <lineage>
        <taxon>Bacteria</taxon>
        <taxon>Bacillati</taxon>
        <taxon>Actinomycetota</taxon>
        <taxon>Actinomycetes</taxon>
        <taxon>Kitasatosporales</taxon>
        <taxon>Streptomycetaceae</taxon>
        <taxon>Streptomyces</taxon>
    </lineage>
</organism>
<proteinExistence type="predicted"/>
<dbReference type="SMART" id="SM00530">
    <property type="entry name" value="HTH_XRE"/>
    <property type="match status" value="1"/>
</dbReference>
<dbReference type="CDD" id="cd00093">
    <property type="entry name" value="HTH_XRE"/>
    <property type="match status" value="1"/>
</dbReference>
<evidence type="ECO:0000259" key="2">
    <source>
        <dbReference type="PROSITE" id="PS50943"/>
    </source>
</evidence>
<dbReference type="InterPro" id="IPR010982">
    <property type="entry name" value="Lambda_DNA-bd_dom_sf"/>
</dbReference>
<dbReference type="PROSITE" id="PS50943">
    <property type="entry name" value="HTH_CROC1"/>
    <property type="match status" value="1"/>
</dbReference>
<dbReference type="InterPro" id="IPR001387">
    <property type="entry name" value="Cro/C1-type_HTH"/>
</dbReference>
<keyword evidence="4" id="KW-1185">Reference proteome</keyword>
<reference evidence="3 4" key="1">
    <citation type="submission" date="2019-03" db="EMBL/GenBank/DDBJ databases">
        <title>Draft genome sequences of novel Actinobacteria.</title>
        <authorList>
            <person name="Sahin N."/>
            <person name="Ay H."/>
            <person name="Saygin H."/>
        </authorList>
    </citation>
    <scope>NUCLEOTIDE SEQUENCE [LARGE SCALE GENOMIC DNA]</scope>
    <source>
        <strain evidence="3 4">DSM 41900</strain>
    </source>
</reference>
<dbReference type="SUPFAM" id="SSF47413">
    <property type="entry name" value="lambda repressor-like DNA-binding domains"/>
    <property type="match status" value="1"/>
</dbReference>
<dbReference type="OrthoDB" id="3210663at2"/>
<protein>
    <submittedName>
        <fullName evidence="3">XRE family transcriptional regulator</fullName>
    </submittedName>
</protein>
<dbReference type="Pfam" id="PF01381">
    <property type="entry name" value="HTH_3"/>
    <property type="match status" value="1"/>
</dbReference>
<dbReference type="GO" id="GO:0003700">
    <property type="term" value="F:DNA-binding transcription factor activity"/>
    <property type="evidence" value="ECO:0007669"/>
    <property type="project" value="TreeGrafter"/>
</dbReference>
<comment type="caution">
    <text evidence="3">The sequence shown here is derived from an EMBL/GenBank/DDBJ whole genome shotgun (WGS) entry which is preliminary data.</text>
</comment>
<evidence type="ECO:0000313" key="3">
    <source>
        <dbReference type="EMBL" id="TDC73372.1"/>
    </source>
</evidence>
<dbReference type="InterPro" id="IPR050807">
    <property type="entry name" value="TransReg_Diox_bact_type"/>
</dbReference>
<dbReference type="GO" id="GO:0005829">
    <property type="term" value="C:cytosol"/>
    <property type="evidence" value="ECO:0007669"/>
    <property type="project" value="TreeGrafter"/>
</dbReference>